<dbReference type="Pfam" id="PF17288">
    <property type="entry name" value="Terminase_3C"/>
    <property type="match status" value="1"/>
</dbReference>
<dbReference type="InterPro" id="IPR027417">
    <property type="entry name" value="P-loop_NTPase"/>
</dbReference>
<keyword evidence="4" id="KW-1185">Reference proteome</keyword>
<gene>
    <name evidence="3" type="ORF">EU556_13845</name>
</gene>
<evidence type="ECO:0000313" key="3">
    <source>
        <dbReference type="EMBL" id="TGE08764.1"/>
    </source>
</evidence>
<evidence type="ECO:0000259" key="2">
    <source>
        <dbReference type="Pfam" id="PF17288"/>
    </source>
</evidence>
<feature type="domain" description="Phage terminase large subunit N-terminal" evidence="1">
    <location>
        <begin position="18"/>
        <end position="202"/>
    </location>
</feature>
<dbReference type="AlphaFoldDB" id="A0A4Z0P8N5"/>
<dbReference type="Gene3D" id="3.30.420.280">
    <property type="match status" value="1"/>
</dbReference>
<proteinExistence type="predicted"/>
<dbReference type="OrthoDB" id="9768556at2"/>
<reference evidence="3 4" key="1">
    <citation type="submission" date="2019-04" db="EMBL/GenBank/DDBJ databases">
        <authorList>
            <person name="Feng G."/>
            <person name="Zhang J."/>
            <person name="Zhu H."/>
        </authorList>
    </citation>
    <scope>NUCLEOTIDE SEQUENCE [LARGE SCALE GENOMIC DNA]</scope>
    <source>
        <strain evidence="3 4">92R-1</strain>
    </source>
</reference>
<dbReference type="InterPro" id="IPR052380">
    <property type="entry name" value="Viral_DNA_packaging_terminase"/>
</dbReference>
<accession>A0A4Z0P8N5</accession>
<dbReference type="InterPro" id="IPR035413">
    <property type="entry name" value="Terminase_L_C"/>
</dbReference>
<dbReference type="PANTHER" id="PTHR39184:SF1">
    <property type="entry name" value="PBSX PHAGE TERMINASE LARGE SUBUNIT"/>
    <property type="match status" value="1"/>
</dbReference>
<dbReference type="Proteomes" id="UP000298337">
    <property type="component" value="Unassembled WGS sequence"/>
</dbReference>
<evidence type="ECO:0000259" key="1">
    <source>
        <dbReference type="Pfam" id="PF04466"/>
    </source>
</evidence>
<dbReference type="Gene3D" id="3.40.50.300">
    <property type="entry name" value="P-loop containing nucleotide triphosphate hydrolases"/>
    <property type="match status" value="1"/>
</dbReference>
<protein>
    <submittedName>
        <fullName evidence="3">Terminase</fullName>
    </submittedName>
</protein>
<sequence length="392" mass="44862">MFDAGPLYLENLNAPEKTLVNQGGTSSGKTYSIMQLLYFWAITRKRFVITVIGESIPNLKKGAYRDAETIYALTPELEYYIASWNKTERIIYFKNGSIIEFTSYETEQSAKNGKRDVAFFNEANGIGYKIYWQVARRTRFKVILDYNPTAEFWAHEKVIGQANTRLIISDHRHNLWLTPEQHQEIEDIRNEDEELWKVYARGLTGKIEGLVFQKVFKALQLPEGAKYLGTGLDFGFTNDPTSAHDLYLSGGELYIDEILYDPGLTNDDIYKLLTDERPAKRWSIVADSSEPKSIEELKRLGLPIEGAQKGPGSVNAGIDVLKRYNLNLLPSCVSLKKELDRYKWKVDKTTGKTTNEPIDTFNHAIDAVRYVAQARLQNPQPKATRAKVKKWR</sequence>
<evidence type="ECO:0000313" key="4">
    <source>
        <dbReference type="Proteomes" id="UP000298337"/>
    </source>
</evidence>
<feature type="domain" description="Phage terminase large subunit C-terminal" evidence="2">
    <location>
        <begin position="233"/>
        <end position="370"/>
    </location>
</feature>
<dbReference type="PANTHER" id="PTHR39184">
    <property type="match status" value="1"/>
</dbReference>
<dbReference type="Pfam" id="PF04466">
    <property type="entry name" value="Terminase_3"/>
    <property type="match status" value="1"/>
</dbReference>
<organism evidence="3 4">
    <name type="scientific">Hymenobacter fodinae</name>
    <dbReference type="NCBI Taxonomy" id="2510796"/>
    <lineage>
        <taxon>Bacteria</taxon>
        <taxon>Pseudomonadati</taxon>
        <taxon>Bacteroidota</taxon>
        <taxon>Cytophagia</taxon>
        <taxon>Cytophagales</taxon>
        <taxon>Hymenobacteraceae</taxon>
        <taxon>Hymenobacter</taxon>
    </lineage>
</organism>
<dbReference type="RefSeq" id="WP_135434673.1">
    <property type="nucleotide sequence ID" value="NZ_SRLA01000002.1"/>
</dbReference>
<dbReference type="InterPro" id="IPR035412">
    <property type="entry name" value="Terminase_L_N"/>
</dbReference>
<name>A0A4Z0P8N5_9BACT</name>
<dbReference type="EMBL" id="SRLA01000002">
    <property type="protein sequence ID" value="TGE08764.1"/>
    <property type="molecule type" value="Genomic_DNA"/>
</dbReference>
<comment type="caution">
    <text evidence="3">The sequence shown here is derived from an EMBL/GenBank/DDBJ whole genome shotgun (WGS) entry which is preliminary data.</text>
</comment>